<dbReference type="InterPro" id="IPR051749">
    <property type="entry name" value="PINc/VapC_TA_RNase"/>
</dbReference>
<name>A0A643FFX0_IDEDE</name>
<keyword evidence="6" id="KW-0800">Toxin</keyword>
<keyword evidence="2 6" id="KW-0540">Nuclease</keyword>
<keyword evidence="4 6" id="KW-0378">Hydrolase</keyword>
<feature type="domain" description="PIN" evidence="7">
    <location>
        <begin position="2"/>
        <end position="118"/>
    </location>
</feature>
<evidence type="ECO:0000313" key="8">
    <source>
        <dbReference type="EMBL" id="KAB0584503.1"/>
    </source>
</evidence>
<dbReference type="InterPro" id="IPR002716">
    <property type="entry name" value="PIN_dom"/>
</dbReference>
<evidence type="ECO:0000256" key="2">
    <source>
        <dbReference type="ARBA" id="ARBA00022722"/>
    </source>
</evidence>
<dbReference type="EMBL" id="VZPB01000005">
    <property type="protein sequence ID" value="KAB0584503.1"/>
    <property type="molecule type" value="Genomic_DNA"/>
</dbReference>
<dbReference type="GO" id="GO:0090729">
    <property type="term" value="F:toxin activity"/>
    <property type="evidence" value="ECO:0007669"/>
    <property type="project" value="UniProtKB-KW"/>
</dbReference>
<protein>
    <recommendedName>
        <fullName evidence="6">Ribonuclease VapC</fullName>
        <shortName evidence="6">RNase VapC</shortName>
        <ecNumber evidence="6">3.1.-.-</ecNumber>
    </recommendedName>
    <alternativeName>
        <fullName evidence="6">Toxin VapC</fullName>
    </alternativeName>
</protein>
<evidence type="ECO:0000256" key="3">
    <source>
        <dbReference type="ARBA" id="ARBA00022723"/>
    </source>
</evidence>
<evidence type="ECO:0000259" key="7">
    <source>
        <dbReference type="Pfam" id="PF01850"/>
    </source>
</evidence>
<evidence type="ECO:0000313" key="9">
    <source>
        <dbReference type="Proteomes" id="UP000430120"/>
    </source>
</evidence>
<keyword evidence="1 6" id="KW-1277">Toxin-antitoxin system</keyword>
<dbReference type="PANTHER" id="PTHR42740:SF1">
    <property type="entry name" value="RIBONUCLEASE VAPC3"/>
    <property type="match status" value="1"/>
</dbReference>
<keyword evidence="5 6" id="KW-0460">Magnesium</keyword>
<sequence length="133" mass="14826">MILVDSSVWIDYFRGTVTPEAERLDQLLSSEPLCVGDLVLAEVLQGFNTDKEFNQARKLLTSLDVVGLGGQEIAIQAARNFRTLRQMGITVRKTIDTLIATACIEHDFALLFSDRDFEPFVEHLGLRSALSPD</sequence>
<dbReference type="GO" id="GO:0000287">
    <property type="term" value="F:magnesium ion binding"/>
    <property type="evidence" value="ECO:0007669"/>
    <property type="project" value="UniProtKB-UniRule"/>
</dbReference>
<accession>A0A643FFX0</accession>
<evidence type="ECO:0000256" key="6">
    <source>
        <dbReference type="HAMAP-Rule" id="MF_00265"/>
    </source>
</evidence>
<dbReference type="RefSeq" id="WP_151122444.1">
    <property type="nucleotide sequence ID" value="NZ_CP088081.1"/>
</dbReference>
<feature type="binding site" evidence="6">
    <location>
        <position position="5"/>
    </location>
    <ligand>
        <name>Mg(2+)</name>
        <dbReference type="ChEBI" id="CHEBI:18420"/>
    </ligand>
</feature>
<reference evidence="8 9" key="1">
    <citation type="submission" date="2019-09" db="EMBL/GenBank/DDBJ databases">
        <title>Draft genome sequences of 48 bacterial type strains from the CCUG.</title>
        <authorList>
            <person name="Tunovic T."/>
            <person name="Pineiro-Iglesias B."/>
            <person name="Unosson C."/>
            <person name="Inganas E."/>
            <person name="Ohlen M."/>
            <person name="Cardew S."/>
            <person name="Jensie-Markopoulos S."/>
            <person name="Salva-Serra F."/>
            <person name="Jaen-Luchoro D."/>
            <person name="Karlsson R."/>
            <person name="Svensson-Stadler L."/>
            <person name="Chun J."/>
            <person name="Moore E."/>
        </authorList>
    </citation>
    <scope>NUCLEOTIDE SEQUENCE [LARGE SCALE GENOMIC DNA]</scope>
    <source>
        <strain evidence="8 9">CCUG 30977</strain>
    </source>
</reference>
<proteinExistence type="inferred from homology"/>
<dbReference type="InterPro" id="IPR022907">
    <property type="entry name" value="VapC_family"/>
</dbReference>
<dbReference type="Gene3D" id="3.40.50.1010">
    <property type="entry name" value="5'-nuclease"/>
    <property type="match status" value="1"/>
</dbReference>
<evidence type="ECO:0000256" key="1">
    <source>
        <dbReference type="ARBA" id="ARBA00022649"/>
    </source>
</evidence>
<evidence type="ECO:0000256" key="5">
    <source>
        <dbReference type="ARBA" id="ARBA00022842"/>
    </source>
</evidence>
<keyword evidence="9" id="KW-1185">Reference proteome</keyword>
<dbReference type="EC" id="3.1.-.-" evidence="6"/>
<dbReference type="AlphaFoldDB" id="A0A643FFX0"/>
<comment type="cofactor">
    <cofactor evidence="6">
        <name>Mg(2+)</name>
        <dbReference type="ChEBI" id="CHEBI:18420"/>
    </cofactor>
</comment>
<dbReference type="PANTHER" id="PTHR42740">
    <property type="entry name" value="RIBONUCLEASE VAPC3"/>
    <property type="match status" value="1"/>
</dbReference>
<dbReference type="Proteomes" id="UP000430120">
    <property type="component" value="Unassembled WGS sequence"/>
</dbReference>
<dbReference type="InterPro" id="IPR029060">
    <property type="entry name" value="PIN-like_dom_sf"/>
</dbReference>
<comment type="caution">
    <text evidence="8">The sequence shown here is derived from an EMBL/GenBank/DDBJ whole genome shotgun (WGS) entry which is preliminary data.</text>
</comment>
<keyword evidence="3 6" id="KW-0479">Metal-binding</keyword>
<dbReference type="SUPFAM" id="SSF88723">
    <property type="entry name" value="PIN domain-like"/>
    <property type="match status" value="1"/>
</dbReference>
<dbReference type="GO" id="GO:0004540">
    <property type="term" value="F:RNA nuclease activity"/>
    <property type="evidence" value="ECO:0007669"/>
    <property type="project" value="InterPro"/>
</dbReference>
<comment type="similarity">
    <text evidence="6">Belongs to the PINc/VapC protein family.</text>
</comment>
<comment type="function">
    <text evidence="6">Toxic component of a toxin-antitoxin (TA) system. An RNase.</text>
</comment>
<dbReference type="GO" id="GO:0016787">
    <property type="term" value="F:hydrolase activity"/>
    <property type="evidence" value="ECO:0007669"/>
    <property type="project" value="UniProtKB-KW"/>
</dbReference>
<feature type="binding site" evidence="6">
    <location>
        <position position="96"/>
    </location>
    <ligand>
        <name>Mg(2+)</name>
        <dbReference type="ChEBI" id="CHEBI:18420"/>
    </ligand>
</feature>
<gene>
    <name evidence="6" type="primary">vapC</name>
    <name evidence="8" type="ORF">F7Q92_03045</name>
</gene>
<organism evidence="8 9">
    <name type="scientific">Ideonella dechloratans</name>
    <dbReference type="NCBI Taxonomy" id="36863"/>
    <lineage>
        <taxon>Bacteria</taxon>
        <taxon>Pseudomonadati</taxon>
        <taxon>Pseudomonadota</taxon>
        <taxon>Betaproteobacteria</taxon>
        <taxon>Burkholderiales</taxon>
        <taxon>Sphaerotilaceae</taxon>
        <taxon>Ideonella</taxon>
    </lineage>
</organism>
<dbReference type="HAMAP" id="MF_00265">
    <property type="entry name" value="VapC_Nob1"/>
    <property type="match status" value="1"/>
</dbReference>
<dbReference type="Pfam" id="PF01850">
    <property type="entry name" value="PIN"/>
    <property type="match status" value="1"/>
</dbReference>
<dbReference type="OrthoDB" id="9811788at2"/>
<dbReference type="CDD" id="cd18760">
    <property type="entry name" value="PIN_MtVapC3-like"/>
    <property type="match status" value="1"/>
</dbReference>
<evidence type="ECO:0000256" key="4">
    <source>
        <dbReference type="ARBA" id="ARBA00022801"/>
    </source>
</evidence>